<dbReference type="PANTHER" id="PTHR10924:SF6">
    <property type="entry name" value="SOLUTE CARRIER FAMILY 49 MEMBER A3"/>
    <property type="match status" value="1"/>
</dbReference>
<feature type="transmembrane region" description="Helical" evidence="5">
    <location>
        <begin position="12"/>
        <end position="32"/>
    </location>
</feature>
<feature type="transmembrane region" description="Helical" evidence="5">
    <location>
        <begin position="79"/>
        <end position="96"/>
    </location>
</feature>
<protein>
    <submittedName>
        <fullName evidence="7">Putative MFS family arabinose efflux permease</fullName>
    </submittedName>
</protein>
<dbReference type="InterPro" id="IPR036259">
    <property type="entry name" value="MFS_trans_sf"/>
</dbReference>
<feature type="transmembrane region" description="Helical" evidence="5">
    <location>
        <begin position="52"/>
        <end position="72"/>
    </location>
</feature>
<evidence type="ECO:0000259" key="6">
    <source>
        <dbReference type="PROSITE" id="PS50850"/>
    </source>
</evidence>
<dbReference type="PANTHER" id="PTHR10924">
    <property type="entry name" value="MAJOR FACILITATOR SUPERFAMILY PROTEIN-RELATED"/>
    <property type="match status" value="1"/>
</dbReference>
<dbReference type="Gene3D" id="1.20.1250.20">
    <property type="entry name" value="MFS general substrate transporter like domains"/>
    <property type="match status" value="2"/>
</dbReference>
<dbReference type="SUPFAM" id="SSF103473">
    <property type="entry name" value="MFS general substrate transporter"/>
    <property type="match status" value="1"/>
</dbReference>
<proteinExistence type="predicted"/>
<feature type="transmembrane region" description="Helical" evidence="5">
    <location>
        <begin position="108"/>
        <end position="129"/>
    </location>
</feature>
<sequence length="396" mass="40389">MLPHMNQPASRWPAVAAFMAVVAATQVAWVMLAPVTTVAAEHYRVSTDDIGWSAQAFPLLYVVLAIPAGIVLDRWFRGGLAAGALLTAIGSVLRLIGDDYTWVLCGQIVIAVAQPLVLNAITGLAVNYLSERDRPLGIALGSASNYGGMVIAFGLGAVLSTSADLRTLIWIGTIISLVSCVALLVALRRPGGYAREEATAGLSGVVDAVRHAFVPPLLALVALGFGVSIALMTWLQALVEPAGVSAGAASVILLAFVVAGAIGSCVIAPVVARRGVQVRFFLVAVAAATVSCLVMAIAPGTMTGVITMAVTGAALLTALPVVLEIVERRLTKEANTAAGLVWMAGNVGGFAVAAVTGGLIGSPSLAFVMLAVVAALGAPSVALLTIKLRQRTTTPA</sequence>
<feature type="transmembrane region" description="Helical" evidence="5">
    <location>
        <begin position="136"/>
        <end position="161"/>
    </location>
</feature>
<evidence type="ECO:0000256" key="3">
    <source>
        <dbReference type="ARBA" id="ARBA00022989"/>
    </source>
</evidence>
<dbReference type="Proteomes" id="UP000294257">
    <property type="component" value="Unassembled WGS sequence"/>
</dbReference>
<reference evidence="7 8" key="1">
    <citation type="submission" date="2019-02" db="EMBL/GenBank/DDBJ databases">
        <title>Genomic Encyclopedia of Type Strains, Phase IV (KMG-IV): sequencing the most valuable type-strain genomes for metagenomic binning, comparative biology and taxonomic classification.</title>
        <authorList>
            <person name="Goeker M."/>
        </authorList>
    </citation>
    <scope>NUCLEOTIDE SEQUENCE [LARGE SCALE GENOMIC DNA]</scope>
    <source>
        <strain evidence="7 8">DSM 101727</strain>
    </source>
</reference>
<feature type="domain" description="Major facilitator superfamily (MFS) profile" evidence="6">
    <location>
        <begin position="12"/>
        <end position="389"/>
    </location>
</feature>
<dbReference type="InterPro" id="IPR049680">
    <property type="entry name" value="FLVCR1-2_SLC49-like"/>
</dbReference>
<keyword evidence="3 5" id="KW-1133">Transmembrane helix</keyword>
<dbReference type="InterPro" id="IPR011701">
    <property type="entry name" value="MFS"/>
</dbReference>
<organism evidence="7 8">
    <name type="scientific">Herbihabitans rhizosphaerae</name>
    <dbReference type="NCBI Taxonomy" id="1872711"/>
    <lineage>
        <taxon>Bacteria</taxon>
        <taxon>Bacillati</taxon>
        <taxon>Actinomycetota</taxon>
        <taxon>Actinomycetes</taxon>
        <taxon>Pseudonocardiales</taxon>
        <taxon>Pseudonocardiaceae</taxon>
        <taxon>Herbihabitans</taxon>
    </lineage>
</organism>
<dbReference type="GO" id="GO:0022857">
    <property type="term" value="F:transmembrane transporter activity"/>
    <property type="evidence" value="ECO:0007669"/>
    <property type="project" value="InterPro"/>
</dbReference>
<dbReference type="AlphaFoldDB" id="A0A4Q7L5H0"/>
<evidence type="ECO:0000313" key="8">
    <source>
        <dbReference type="Proteomes" id="UP000294257"/>
    </source>
</evidence>
<gene>
    <name evidence="7" type="ORF">EV193_101400</name>
</gene>
<evidence type="ECO:0000256" key="2">
    <source>
        <dbReference type="ARBA" id="ARBA00022692"/>
    </source>
</evidence>
<dbReference type="EMBL" id="SGWQ01000001">
    <property type="protein sequence ID" value="RZS44524.1"/>
    <property type="molecule type" value="Genomic_DNA"/>
</dbReference>
<feature type="transmembrane region" description="Helical" evidence="5">
    <location>
        <begin position="247"/>
        <end position="271"/>
    </location>
</feature>
<accession>A0A4Q7L5H0</accession>
<dbReference type="Pfam" id="PF07690">
    <property type="entry name" value="MFS_1"/>
    <property type="match status" value="1"/>
</dbReference>
<keyword evidence="4 5" id="KW-0472">Membrane</keyword>
<evidence type="ECO:0000256" key="4">
    <source>
        <dbReference type="ARBA" id="ARBA00023136"/>
    </source>
</evidence>
<dbReference type="InterPro" id="IPR020846">
    <property type="entry name" value="MFS_dom"/>
</dbReference>
<feature type="transmembrane region" description="Helical" evidence="5">
    <location>
        <begin position="167"/>
        <end position="187"/>
    </location>
</feature>
<name>A0A4Q7L5H0_9PSEU</name>
<dbReference type="GO" id="GO:0005886">
    <property type="term" value="C:plasma membrane"/>
    <property type="evidence" value="ECO:0007669"/>
    <property type="project" value="UniProtKB-SubCell"/>
</dbReference>
<evidence type="ECO:0000256" key="5">
    <source>
        <dbReference type="SAM" id="Phobius"/>
    </source>
</evidence>
<comment type="subcellular location">
    <subcellularLocation>
        <location evidence="1">Cell membrane</location>
        <topology evidence="1">Multi-pass membrane protein</topology>
    </subcellularLocation>
</comment>
<keyword evidence="8" id="KW-1185">Reference proteome</keyword>
<feature type="transmembrane region" description="Helical" evidence="5">
    <location>
        <begin position="338"/>
        <end position="360"/>
    </location>
</feature>
<comment type="caution">
    <text evidence="7">The sequence shown here is derived from an EMBL/GenBank/DDBJ whole genome shotgun (WGS) entry which is preliminary data.</text>
</comment>
<keyword evidence="2 5" id="KW-0812">Transmembrane</keyword>
<evidence type="ECO:0000313" key="7">
    <source>
        <dbReference type="EMBL" id="RZS44524.1"/>
    </source>
</evidence>
<feature type="transmembrane region" description="Helical" evidence="5">
    <location>
        <begin position="217"/>
        <end position="235"/>
    </location>
</feature>
<feature type="transmembrane region" description="Helical" evidence="5">
    <location>
        <begin position="304"/>
        <end position="326"/>
    </location>
</feature>
<feature type="transmembrane region" description="Helical" evidence="5">
    <location>
        <begin position="278"/>
        <end position="298"/>
    </location>
</feature>
<evidence type="ECO:0000256" key="1">
    <source>
        <dbReference type="ARBA" id="ARBA00004651"/>
    </source>
</evidence>
<dbReference type="PROSITE" id="PS50850">
    <property type="entry name" value="MFS"/>
    <property type="match status" value="1"/>
</dbReference>
<feature type="transmembrane region" description="Helical" evidence="5">
    <location>
        <begin position="366"/>
        <end position="386"/>
    </location>
</feature>